<evidence type="ECO:0000256" key="5">
    <source>
        <dbReference type="ARBA" id="ARBA00022723"/>
    </source>
</evidence>
<feature type="domain" description="Radical SAM core" evidence="10">
    <location>
        <begin position="16"/>
        <end position="300"/>
    </location>
</feature>
<evidence type="ECO:0000313" key="11">
    <source>
        <dbReference type="EMBL" id="MDQ0289901.1"/>
    </source>
</evidence>
<keyword evidence="11" id="KW-0456">Lyase</keyword>
<dbReference type="CDD" id="cd01335">
    <property type="entry name" value="Radical_SAM"/>
    <property type="match status" value="1"/>
</dbReference>
<dbReference type="InterPro" id="IPR012839">
    <property type="entry name" value="Organic_radical_activase"/>
</dbReference>
<evidence type="ECO:0000259" key="9">
    <source>
        <dbReference type="PROSITE" id="PS51379"/>
    </source>
</evidence>
<dbReference type="PIRSF" id="PIRSF000371">
    <property type="entry name" value="PFL_act_enz"/>
    <property type="match status" value="1"/>
</dbReference>
<evidence type="ECO:0000256" key="6">
    <source>
        <dbReference type="ARBA" id="ARBA00023002"/>
    </source>
</evidence>
<evidence type="ECO:0000256" key="2">
    <source>
        <dbReference type="ARBA" id="ARBA00009777"/>
    </source>
</evidence>
<dbReference type="SUPFAM" id="SSF102114">
    <property type="entry name" value="Radical SAM enzymes"/>
    <property type="match status" value="1"/>
</dbReference>
<dbReference type="InterPro" id="IPR013785">
    <property type="entry name" value="Aldolase_TIM"/>
</dbReference>
<dbReference type="InterPro" id="IPR058240">
    <property type="entry name" value="rSAM_sf"/>
</dbReference>
<dbReference type="InterPro" id="IPR034457">
    <property type="entry name" value="Organic_radical-activating"/>
</dbReference>
<dbReference type="InterPro" id="IPR017896">
    <property type="entry name" value="4Fe4S_Fe-S-bd"/>
</dbReference>
<name>A0AAE4ANQ6_9BACT</name>
<dbReference type="InterPro" id="IPR007197">
    <property type="entry name" value="rSAM"/>
</dbReference>
<dbReference type="NCBIfam" id="TIGR02494">
    <property type="entry name" value="PFLE_PFLC"/>
    <property type="match status" value="1"/>
</dbReference>
<dbReference type="GO" id="GO:0043365">
    <property type="term" value="F:[formate-C-acetyltransferase]-activating enzyme activity"/>
    <property type="evidence" value="ECO:0007669"/>
    <property type="project" value="UniProtKB-EC"/>
</dbReference>
<reference evidence="11" key="1">
    <citation type="submission" date="2023-07" db="EMBL/GenBank/DDBJ databases">
        <title>Genomic Encyclopedia of Type Strains, Phase IV (KMG-IV): sequencing the most valuable type-strain genomes for metagenomic binning, comparative biology and taxonomic classification.</title>
        <authorList>
            <person name="Goeker M."/>
        </authorList>
    </citation>
    <scope>NUCLEOTIDE SEQUENCE</scope>
    <source>
        <strain evidence="11">DSM 24202</strain>
    </source>
</reference>
<dbReference type="GO" id="GO:0016829">
    <property type="term" value="F:lyase activity"/>
    <property type="evidence" value="ECO:0007669"/>
    <property type="project" value="UniProtKB-KW"/>
</dbReference>
<dbReference type="Proteomes" id="UP001238163">
    <property type="component" value="Unassembled WGS sequence"/>
</dbReference>
<keyword evidence="12" id="KW-1185">Reference proteome</keyword>
<evidence type="ECO:0000256" key="8">
    <source>
        <dbReference type="ARBA" id="ARBA00023014"/>
    </source>
</evidence>
<sequence>MATIGRVFDIEKFAIHDGPGIRTAVFLKGCPLRCLWCHNPESHRHEQELFFTPDKCIGCGWCCKSCPQHCHRMVDGKHVFDRTHCTRCGICTQRCYAGALELVGKDMSTDDVLAEVLKDQIFYDNSGGGMTLSGGEPLAQYAFTHELFSKAHAAGIHNCLETCGMGTTEQLLDLVPIVDIFLYDIKATDRDKHRRFTGADNLIIVNNLRAIDHAGAKSILRCPLIPGLNDDVEHLAGIAELANTLKHVQEIHVEPYHPLGVNKANRLGQEASFDRQSFTDDSTVQFWLETIASQTAIAVKKS</sequence>
<evidence type="ECO:0000256" key="4">
    <source>
        <dbReference type="ARBA" id="ARBA00022691"/>
    </source>
</evidence>
<evidence type="ECO:0000256" key="3">
    <source>
        <dbReference type="ARBA" id="ARBA00022485"/>
    </source>
</evidence>
<gene>
    <name evidence="11" type="ORF">J3R75_002008</name>
</gene>
<comment type="caution">
    <text evidence="11">The sequence shown here is derived from an EMBL/GenBank/DDBJ whole genome shotgun (WGS) entry which is preliminary data.</text>
</comment>
<dbReference type="EC" id="1.97.1.4" evidence="11"/>
<dbReference type="AlphaFoldDB" id="A0AAE4ANQ6"/>
<comment type="similarity">
    <text evidence="2">Belongs to the organic radical-activating enzymes family.</text>
</comment>
<keyword evidence="8" id="KW-0411">Iron-sulfur</keyword>
<keyword evidence="6 11" id="KW-0560">Oxidoreductase</keyword>
<dbReference type="PANTHER" id="PTHR30352">
    <property type="entry name" value="PYRUVATE FORMATE-LYASE-ACTIVATING ENZYME"/>
    <property type="match status" value="1"/>
</dbReference>
<keyword evidence="5" id="KW-0479">Metal-binding</keyword>
<dbReference type="PROSITE" id="PS51918">
    <property type="entry name" value="RADICAL_SAM"/>
    <property type="match status" value="1"/>
</dbReference>
<dbReference type="EMBL" id="JAUSVL010000001">
    <property type="protein sequence ID" value="MDQ0289901.1"/>
    <property type="molecule type" value="Genomic_DNA"/>
</dbReference>
<dbReference type="InterPro" id="IPR040074">
    <property type="entry name" value="BssD/PflA/YjjW"/>
</dbReference>
<dbReference type="GO" id="GO:0046872">
    <property type="term" value="F:metal ion binding"/>
    <property type="evidence" value="ECO:0007669"/>
    <property type="project" value="UniProtKB-KW"/>
</dbReference>
<dbReference type="InterPro" id="IPR001989">
    <property type="entry name" value="Radical_activat_CS"/>
</dbReference>
<feature type="domain" description="4Fe-4S ferredoxin-type" evidence="9">
    <location>
        <begin position="47"/>
        <end position="76"/>
    </location>
</feature>
<evidence type="ECO:0000313" key="12">
    <source>
        <dbReference type="Proteomes" id="UP001238163"/>
    </source>
</evidence>
<feature type="domain" description="4Fe-4S ferredoxin-type" evidence="9">
    <location>
        <begin position="77"/>
        <end position="105"/>
    </location>
</feature>
<dbReference type="SFLD" id="SFLDG01118">
    <property type="entry name" value="activating_enzymes__group_2"/>
    <property type="match status" value="1"/>
</dbReference>
<organism evidence="11 12">
    <name type="scientific">Oligosphaera ethanolica</name>
    <dbReference type="NCBI Taxonomy" id="760260"/>
    <lineage>
        <taxon>Bacteria</taxon>
        <taxon>Pseudomonadati</taxon>
        <taxon>Lentisphaerota</taxon>
        <taxon>Oligosphaeria</taxon>
        <taxon>Oligosphaerales</taxon>
        <taxon>Oligosphaeraceae</taxon>
        <taxon>Oligosphaera</taxon>
    </lineage>
</organism>
<dbReference type="PANTHER" id="PTHR30352:SF4">
    <property type="entry name" value="PYRUVATE FORMATE-LYASE 2-ACTIVATING ENZYME"/>
    <property type="match status" value="1"/>
</dbReference>
<dbReference type="PROSITE" id="PS51379">
    <property type="entry name" value="4FE4S_FER_2"/>
    <property type="match status" value="2"/>
</dbReference>
<dbReference type="GO" id="GO:0051539">
    <property type="term" value="F:4 iron, 4 sulfur cluster binding"/>
    <property type="evidence" value="ECO:0007669"/>
    <property type="project" value="UniProtKB-KW"/>
</dbReference>
<keyword evidence="11" id="KW-0670">Pyruvate</keyword>
<evidence type="ECO:0000259" key="10">
    <source>
        <dbReference type="PROSITE" id="PS51918"/>
    </source>
</evidence>
<keyword evidence="7" id="KW-0408">Iron</keyword>
<keyword evidence="3" id="KW-0004">4Fe-4S</keyword>
<dbReference type="Pfam" id="PF04055">
    <property type="entry name" value="Radical_SAM"/>
    <property type="match status" value="1"/>
</dbReference>
<evidence type="ECO:0000256" key="1">
    <source>
        <dbReference type="ARBA" id="ARBA00001966"/>
    </source>
</evidence>
<dbReference type="SFLD" id="SFLDS00029">
    <property type="entry name" value="Radical_SAM"/>
    <property type="match status" value="1"/>
</dbReference>
<comment type="cofactor">
    <cofactor evidence="1">
        <name>[4Fe-4S] cluster</name>
        <dbReference type="ChEBI" id="CHEBI:49883"/>
    </cofactor>
</comment>
<keyword evidence="4" id="KW-0949">S-adenosyl-L-methionine</keyword>
<dbReference type="PROSITE" id="PS01087">
    <property type="entry name" value="RADICAL_ACTIVATING"/>
    <property type="match status" value="1"/>
</dbReference>
<dbReference type="SFLD" id="SFLDG01066">
    <property type="entry name" value="organic_radical-activating_enz"/>
    <property type="match status" value="1"/>
</dbReference>
<evidence type="ECO:0000256" key="7">
    <source>
        <dbReference type="ARBA" id="ARBA00023004"/>
    </source>
</evidence>
<proteinExistence type="inferred from homology"/>
<dbReference type="SUPFAM" id="SSF54862">
    <property type="entry name" value="4Fe-4S ferredoxins"/>
    <property type="match status" value="1"/>
</dbReference>
<dbReference type="RefSeq" id="WP_307261340.1">
    <property type="nucleotide sequence ID" value="NZ_JAUSVL010000001.1"/>
</dbReference>
<protein>
    <submittedName>
        <fullName evidence="11">Pyruvate formate lyase activating enzyme</fullName>
        <ecNumber evidence="11">1.97.1.4</ecNumber>
    </submittedName>
</protein>
<accession>A0AAE4ANQ6</accession>
<dbReference type="Gene3D" id="3.20.20.70">
    <property type="entry name" value="Aldolase class I"/>
    <property type="match status" value="1"/>
</dbReference>